<name>A0A1G5AIS7_9BACT</name>
<feature type="transmembrane region" description="Helical" evidence="6">
    <location>
        <begin position="66"/>
        <end position="85"/>
    </location>
</feature>
<feature type="transmembrane region" description="Helical" evidence="6">
    <location>
        <begin position="287"/>
        <end position="305"/>
    </location>
</feature>
<evidence type="ECO:0000256" key="4">
    <source>
        <dbReference type="ARBA" id="ARBA00022989"/>
    </source>
</evidence>
<reference evidence="7 8" key="1">
    <citation type="submission" date="2016-10" db="EMBL/GenBank/DDBJ databases">
        <authorList>
            <person name="de Groot N.N."/>
        </authorList>
    </citation>
    <scope>NUCLEOTIDE SEQUENCE [LARGE SCALE GENOMIC DNA]</scope>
    <source>
        <strain evidence="7 8">AA1</strain>
    </source>
</reference>
<dbReference type="GO" id="GO:0015920">
    <property type="term" value="P:lipopolysaccharide transport"/>
    <property type="evidence" value="ECO:0007669"/>
    <property type="project" value="TreeGrafter"/>
</dbReference>
<keyword evidence="2" id="KW-1003">Cell membrane</keyword>
<dbReference type="Pfam" id="PF03739">
    <property type="entry name" value="LptF_LptG"/>
    <property type="match status" value="1"/>
</dbReference>
<keyword evidence="3 6" id="KW-0812">Transmembrane</keyword>
<keyword evidence="8" id="KW-1185">Reference proteome</keyword>
<evidence type="ECO:0000313" key="7">
    <source>
        <dbReference type="EMBL" id="SCX77791.1"/>
    </source>
</evidence>
<accession>A0A1G5AIS7</accession>
<gene>
    <name evidence="7" type="ORF">SAMN05216233_101220</name>
</gene>
<dbReference type="PANTHER" id="PTHR33529:SF6">
    <property type="entry name" value="YJGP_YJGQ FAMILY PERMEASE"/>
    <property type="match status" value="1"/>
</dbReference>
<evidence type="ECO:0000256" key="5">
    <source>
        <dbReference type="ARBA" id="ARBA00023136"/>
    </source>
</evidence>
<dbReference type="RefSeq" id="WP_092207411.1">
    <property type="nucleotide sequence ID" value="NZ_FMUX01000001.1"/>
</dbReference>
<dbReference type="STRING" id="419481.SAMN05216233_101220"/>
<dbReference type="NCBIfam" id="TIGR04407">
    <property type="entry name" value="LptF_YjgP"/>
    <property type="match status" value="1"/>
</dbReference>
<dbReference type="PANTHER" id="PTHR33529">
    <property type="entry name" value="SLR0882 PROTEIN-RELATED"/>
    <property type="match status" value="1"/>
</dbReference>
<proteinExistence type="predicted"/>
<dbReference type="GO" id="GO:0055085">
    <property type="term" value="P:transmembrane transport"/>
    <property type="evidence" value="ECO:0007669"/>
    <property type="project" value="InterPro"/>
</dbReference>
<dbReference type="GO" id="GO:0043190">
    <property type="term" value="C:ATP-binding cassette (ABC) transporter complex"/>
    <property type="evidence" value="ECO:0007669"/>
    <property type="project" value="InterPro"/>
</dbReference>
<keyword evidence="5 6" id="KW-0472">Membrane</keyword>
<dbReference type="AlphaFoldDB" id="A0A1G5AIS7"/>
<feature type="transmembrane region" description="Helical" evidence="6">
    <location>
        <begin position="317"/>
        <end position="334"/>
    </location>
</feature>
<comment type="subcellular location">
    <subcellularLocation>
        <location evidence="1">Cell membrane</location>
        <topology evidence="1">Multi-pass membrane protein</topology>
    </subcellularLocation>
</comment>
<evidence type="ECO:0000256" key="2">
    <source>
        <dbReference type="ARBA" id="ARBA00022475"/>
    </source>
</evidence>
<dbReference type="InterPro" id="IPR005495">
    <property type="entry name" value="LptG/LptF_permease"/>
</dbReference>
<dbReference type="OrthoDB" id="9792188at2"/>
<dbReference type="Proteomes" id="UP000198870">
    <property type="component" value="Unassembled WGS sequence"/>
</dbReference>
<evidence type="ECO:0000256" key="6">
    <source>
        <dbReference type="SAM" id="Phobius"/>
    </source>
</evidence>
<keyword evidence="4 6" id="KW-1133">Transmembrane helix</keyword>
<feature type="transmembrane region" description="Helical" evidence="6">
    <location>
        <begin position="15"/>
        <end position="36"/>
    </location>
</feature>
<dbReference type="EMBL" id="FMUX01000001">
    <property type="protein sequence ID" value="SCX77791.1"/>
    <property type="molecule type" value="Genomic_DNA"/>
</dbReference>
<dbReference type="InterPro" id="IPR030922">
    <property type="entry name" value="LptF"/>
</dbReference>
<organism evidence="7 8">
    <name type="scientific">Desulfoluna spongiiphila</name>
    <dbReference type="NCBI Taxonomy" id="419481"/>
    <lineage>
        <taxon>Bacteria</taxon>
        <taxon>Pseudomonadati</taxon>
        <taxon>Thermodesulfobacteriota</taxon>
        <taxon>Desulfobacteria</taxon>
        <taxon>Desulfobacterales</taxon>
        <taxon>Desulfolunaceae</taxon>
        <taxon>Desulfoluna</taxon>
    </lineage>
</organism>
<evidence type="ECO:0000256" key="1">
    <source>
        <dbReference type="ARBA" id="ARBA00004651"/>
    </source>
</evidence>
<evidence type="ECO:0000313" key="8">
    <source>
        <dbReference type="Proteomes" id="UP000198870"/>
    </source>
</evidence>
<feature type="transmembrane region" description="Helical" evidence="6">
    <location>
        <begin position="346"/>
        <end position="364"/>
    </location>
</feature>
<feature type="transmembrane region" description="Helical" evidence="6">
    <location>
        <begin position="97"/>
        <end position="125"/>
    </location>
</feature>
<sequence length="398" mass="43111">MTSITIINRYILKELLQPFLLCLGFLSLVFLLTKIIDITDLVVNYRASLSTVLAMVGYTLPVMMQYTLPMSVMMAVLLTLLRMSADREIVAIKTGGAGLSAILFPVGAFCVVGSLLTLGVTVYGVPWGNYSYKKMVVNIASAGVDASLKEGTFNTNFDGVMLYVERINPEDKSLHGVFIRDTRNPESEVAISAPRGVRFFSKTAETLTLRLFDGEVNQVNLADRSVNAIAFSTYDIRVSFGKLRSDKKLGAKARDEMSLSELSDYIASEKKAGRNPDTAIMEINEKFALALAALTLGILSISLGLRSAFSRKSSGMGLGLVCFLLYYVMHASGWSLGKSGVVPPELALWMGNAVMGSAGIVFLVRVSKEKTLGFDVLGGLITSCVRRVAGLFRKGGRA</sequence>
<evidence type="ECO:0000256" key="3">
    <source>
        <dbReference type="ARBA" id="ARBA00022692"/>
    </source>
</evidence>
<protein>
    <submittedName>
        <fullName evidence="7">Lipopolysaccharide export system permease protein</fullName>
    </submittedName>
</protein>